<dbReference type="GO" id="GO:0005987">
    <property type="term" value="P:sucrose catabolic process"/>
    <property type="evidence" value="ECO:0007669"/>
    <property type="project" value="TreeGrafter"/>
</dbReference>
<dbReference type="AlphaFoldDB" id="A0A4P7N2E0"/>
<dbReference type="Proteomes" id="UP000294847">
    <property type="component" value="Chromosome 2"/>
</dbReference>
<dbReference type="InterPro" id="IPR013320">
    <property type="entry name" value="ConA-like_dom_sf"/>
</dbReference>
<reference evidence="7 8" key="1">
    <citation type="journal article" date="2019" name="Mol. Biol. Evol.">
        <title>Blast fungal genomes show frequent chromosomal changes, gene gains and losses, and effector gene turnover.</title>
        <authorList>
            <person name="Gomez Luciano L.B."/>
            <person name="Jason Tsai I."/>
            <person name="Chuma I."/>
            <person name="Tosa Y."/>
            <person name="Chen Y.H."/>
            <person name="Li J.Y."/>
            <person name="Li M.Y."/>
            <person name="Jade Lu M.Y."/>
            <person name="Nakayashiki H."/>
            <person name="Li W.H."/>
        </authorList>
    </citation>
    <scope>NUCLEOTIDE SEQUENCE [LARGE SCALE GENOMIC DNA]</scope>
    <source>
        <strain evidence="7">MZ5-1-6</strain>
    </source>
</reference>
<dbReference type="InterPro" id="IPR023296">
    <property type="entry name" value="Glyco_hydro_beta-prop_sf"/>
</dbReference>
<dbReference type="InterPro" id="IPR013189">
    <property type="entry name" value="Glyco_hydro_32_C"/>
</dbReference>
<dbReference type="Gene3D" id="2.115.10.20">
    <property type="entry name" value="Glycosyl hydrolase domain, family 43"/>
    <property type="match status" value="1"/>
</dbReference>
<dbReference type="EMBL" id="CP034205">
    <property type="protein sequence ID" value="QBZ55121.1"/>
    <property type="molecule type" value="Genomic_DNA"/>
</dbReference>
<evidence type="ECO:0000313" key="8">
    <source>
        <dbReference type="Proteomes" id="UP000294847"/>
    </source>
</evidence>
<evidence type="ECO:0000256" key="3">
    <source>
        <dbReference type="ARBA" id="ARBA00023295"/>
    </source>
</evidence>
<evidence type="ECO:0000256" key="1">
    <source>
        <dbReference type="ARBA" id="ARBA00009902"/>
    </source>
</evidence>
<evidence type="ECO:0000256" key="2">
    <source>
        <dbReference type="ARBA" id="ARBA00022801"/>
    </source>
</evidence>
<dbReference type="CDD" id="cd18621">
    <property type="entry name" value="GH32_XdINV-like"/>
    <property type="match status" value="1"/>
</dbReference>
<evidence type="ECO:0000259" key="5">
    <source>
        <dbReference type="Pfam" id="PF00251"/>
    </source>
</evidence>
<gene>
    <name evidence="7" type="ORF">PoMZ_00013</name>
</gene>
<dbReference type="SUPFAM" id="SSF75005">
    <property type="entry name" value="Arabinanase/levansucrase/invertase"/>
    <property type="match status" value="1"/>
</dbReference>
<evidence type="ECO:0000259" key="6">
    <source>
        <dbReference type="Pfam" id="PF08244"/>
    </source>
</evidence>
<evidence type="ECO:0000256" key="4">
    <source>
        <dbReference type="RuleBase" id="RU362110"/>
    </source>
</evidence>
<proteinExistence type="inferred from homology"/>
<evidence type="ECO:0000313" key="7">
    <source>
        <dbReference type="EMBL" id="QBZ55121.1"/>
    </source>
</evidence>
<keyword evidence="3 4" id="KW-0326">Glycosidase</keyword>
<protein>
    <submittedName>
        <fullName evidence="7">Uncharacterized protein</fullName>
    </submittedName>
</protein>
<keyword evidence="2 4" id="KW-0378">Hydrolase</keyword>
<dbReference type="Gene3D" id="2.60.120.560">
    <property type="entry name" value="Exo-inulinase, domain 1"/>
    <property type="match status" value="1"/>
</dbReference>
<dbReference type="InterPro" id="IPR013148">
    <property type="entry name" value="Glyco_hydro_32_N"/>
</dbReference>
<dbReference type="GO" id="GO:0005737">
    <property type="term" value="C:cytoplasm"/>
    <property type="evidence" value="ECO:0007669"/>
    <property type="project" value="TreeGrafter"/>
</dbReference>
<feature type="domain" description="Glycosyl hydrolase family 32 C-terminal" evidence="6">
    <location>
        <begin position="469"/>
        <end position="618"/>
    </location>
</feature>
<dbReference type="SUPFAM" id="SSF49899">
    <property type="entry name" value="Concanavalin A-like lectins/glucanases"/>
    <property type="match status" value="1"/>
</dbReference>
<comment type="similarity">
    <text evidence="1 4">Belongs to the glycosyl hydrolase 32 family.</text>
</comment>
<accession>A0A4P7N2E0</accession>
<sequence length="719" mass="79250">MHTSTFLAALLAAASAVEAAQGSFRVPDIITPDWILHQARNNSLFTRWRPRSHFLAPAGWMNDPSGAFYDPATDLYHLQYQWHPNHANWGNVSWGHAVSKDLFHWKDIRDWRDDSSASLPSGRFENGPLSFFSGSSYPVNLNGKQDGTLLTFVTRLSDLPTSWLKPYKKNMEVQSMFRSKDAGQTWQELGPIIESPPKGWNVTGFRDPYVFPNPALDAIRGVGPHYYITLGSGIKGPNVPATFHGAARPGFLGPRMPLYAAPASDLRKWTFLGSLWESKPNASLGNPDITGAYGYNFETSGVFSLPIDKNAGNSLRNTAWFALMGTEGGNTTLHPHEHWAVWSRGHMAPTRGGGVKMTPTSSGAADWGITYAHTSFEDARRGNGNRRVMWGWANEDVNEAPRPGGPWMYHVLKAFGYAGAMNLPIELFVKTTHGLQRHTYVDGNEWIPDTRSGYTAQTLGMRPLPDVMKLLTAGATQETFNVGTLQAGHAPKKISNHVGDSWVMTVTLGATQGPAGIIIAQSPNNAEYTKIIYDPHAKKIVVRREHSTLLKGVFNTHTLTGHFAPYKYAHGAVEDIKFTIVFDKSLLEIFVNDRFALTTRLYPVRRDSTGISFFAGEAGANGRGGRASAAPWKQAVIWKGLNKAWPGRPEDSSSRLIWDPPSVTNGGLYWEGWVKIVQCAVVDLSGYLSTALESIHMLGLAEATEQRNVVVRDDCLGSF</sequence>
<dbReference type="GO" id="GO:0004575">
    <property type="term" value="F:sucrose alpha-glucosidase activity"/>
    <property type="evidence" value="ECO:0007669"/>
    <property type="project" value="TreeGrafter"/>
</dbReference>
<dbReference type="PANTHER" id="PTHR42800">
    <property type="entry name" value="EXOINULINASE INUD (AFU_ORTHOLOGUE AFUA_5G00480)"/>
    <property type="match status" value="1"/>
</dbReference>
<name>A0A4P7N2E0_PYROR</name>
<dbReference type="Pfam" id="PF00251">
    <property type="entry name" value="Glyco_hydro_32N"/>
    <property type="match status" value="1"/>
</dbReference>
<dbReference type="PANTHER" id="PTHR42800:SF3">
    <property type="entry name" value="GLYCOSYL HYDROLASE FAMILY 32 N-TERMINAL DOMAIN-CONTAINING PROTEIN"/>
    <property type="match status" value="1"/>
</dbReference>
<dbReference type="InterPro" id="IPR001362">
    <property type="entry name" value="Glyco_hydro_32"/>
</dbReference>
<dbReference type="SMART" id="SM00640">
    <property type="entry name" value="Glyco_32"/>
    <property type="match status" value="1"/>
</dbReference>
<dbReference type="Pfam" id="PF08244">
    <property type="entry name" value="Glyco_hydro_32C"/>
    <property type="match status" value="1"/>
</dbReference>
<feature type="domain" description="Glycosyl hydrolase family 32 N-terminal" evidence="5">
    <location>
        <begin position="53"/>
        <end position="211"/>
    </location>
</feature>
<organism evidence="7 8">
    <name type="scientific">Pyricularia oryzae</name>
    <name type="common">Rice blast fungus</name>
    <name type="synonym">Magnaporthe oryzae</name>
    <dbReference type="NCBI Taxonomy" id="318829"/>
    <lineage>
        <taxon>Eukaryota</taxon>
        <taxon>Fungi</taxon>
        <taxon>Dikarya</taxon>
        <taxon>Ascomycota</taxon>
        <taxon>Pezizomycotina</taxon>
        <taxon>Sordariomycetes</taxon>
        <taxon>Sordariomycetidae</taxon>
        <taxon>Magnaporthales</taxon>
        <taxon>Pyriculariaceae</taxon>
        <taxon>Pyricularia</taxon>
    </lineage>
</organism>